<dbReference type="Pfam" id="PF12796">
    <property type="entry name" value="Ank_2"/>
    <property type="match status" value="1"/>
</dbReference>
<keyword evidence="1" id="KW-0677">Repeat</keyword>
<dbReference type="Gene3D" id="1.25.40.20">
    <property type="entry name" value="Ankyrin repeat-containing domain"/>
    <property type="match status" value="1"/>
</dbReference>
<dbReference type="PANTHER" id="PTHR24171">
    <property type="entry name" value="ANKYRIN REPEAT DOMAIN-CONTAINING PROTEIN 39-RELATED"/>
    <property type="match status" value="1"/>
</dbReference>
<dbReference type="InterPro" id="IPR002110">
    <property type="entry name" value="Ankyrin_rpt"/>
</dbReference>
<protein>
    <submittedName>
        <fullName evidence="4">Uncharacterized protein</fullName>
    </submittedName>
</protein>
<comment type="caution">
    <text evidence="4">The sequence shown here is derived from an EMBL/GenBank/DDBJ whole genome shotgun (WGS) entry which is preliminary data.</text>
</comment>
<evidence type="ECO:0000256" key="1">
    <source>
        <dbReference type="ARBA" id="ARBA00022737"/>
    </source>
</evidence>
<dbReference type="STRING" id="1818881.A3196_06555"/>
<dbReference type="SMART" id="SM00248">
    <property type="entry name" value="ANK"/>
    <property type="match status" value="2"/>
</dbReference>
<dbReference type="SUPFAM" id="SSF48403">
    <property type="entry name" value="Ankyrin repeat"/>
    <property type="match status" value="1"/>
</dbReference>
<name>A0A1E2UNW7_9GAMM</name>
<dbReference type="Proteomes" id="UP000094849">
    <property type="component" value="Unassembled WGS sequence"/>
</dbReference>
<evidence type="ECO:0000313" key="5">
    <source>
        <dbReference type="Proteomes" id="UP000094849"/>
    </source>
</evidence>
<keyword evidence="5" id="KW-1185">Reference proteome</keyword>
<reference evidence="4 5" key="1">
    <citation type="submission" date="2016-03" db="EMBL/GenBank/DDBJ databases">
        <title>Chemosynthetic sulphur-oxidizing symbionts of marine invertebrate animals are capable of nitrogen fixation.</title>
        <authorList>
            <person name="Petersen J.M."/>
            <person name="Kemper A."/>
            <person name="Gruber-Vodicka H."/>
            <person name="Cardini U."/>
            <person name="Geest Mvander."/>
            <person name="Kleiner M."/>
            <person name="Bulgheresi S."/>
            <person name="Fussmann M."/>
            <person name="Herbold C."/>
            <person name="Seah B.K.B."/>
            <person name="Antony C.Paul."/>
            <person name="Liu D."/>
            <person name="Belitz A."/>
            <person name="Weber M."/>
        </authorList>
    </citation>
    <scope>NUCLEOTIDE SEQUENCE [LARGE SCALE GENOMIC DNA]</scope>
    <source>
        <strain evidence="4">G_D</strain>
    </source>
</reference>
<sequence length="262" mass="29225">MRQDYSLNGKNIKQMILPLMGLLVLPLLAMAEGTPFGWQREVTALVSQLQYKEAGEKLKSYCVDEKSGELCLVLASAYFEGEIKFGIETKDIVEAYKYTKLACDYGSESGCEAYKGAVEKGELLQLVLYEPGIVDRGAQLKKAIQQGLDLNVTTMFSRTLLQEAVSEEKGEAVKLLLENGVDVNYRVSEEDLTPLMYAINTGNQELVKQLLEYGADVKQTMIAPDYLKMEKDVVDACDFANKLEKREMSVLLKCGDRTVAQE</sequence>
<dbReference type="PROSITE" id="PS50088">
    <property type="entry name" value="ANK_REPEAT"/>
    <property type="match status" value="2"/>
</dbReference>
<evidence type="ECO:0000313" key="4">
    <source>
        <dbReference type="EMBL" id="ODB96450.1"/>
    </source>
</evidence>
<feature type="repeat" description="ANK" evidence="3">
    <location>
        <begin position="190"/>
        <end position="217"/>
    </location>
</feature>
<dbReference type="AlphaFoldDB" id="A0A1E2UNW7"/>
<evidence type="ECO:0000256" key="2">
    <source>
        <dbReference type="ARBA" id="ARBA00023043"/>
    </source>
</evidence>
<accession>A0A1E2UNW7</accession>
<dbReference type="OrthoDB" id="9811849at2"/>
<gene>
    <name evidence="4" type="ORF">A3196_06555</name>
</gene>
<keyword evidence="2 3" id="KW-0040">ANK repeat</keyword>
<organism evidence="4 5">
    <name type="scientific">Candidatus Thiodiazotropha endoloripes</name>
    <dbReference type="NCBI Taxonomy" id="1818881"/>
    <lineage>
        <taxon>Bacteria</taxon>
        <taxon>Pseudomonadati</taxon>
        <taxon>Pseudomonadota</taxon>
        <taxon>Gammaproteobacteria</taxon>
        <taxon>Chromatiales</taxon>
        <taxon>Sedimenticolaceae</taxon>
        <taxon>Candidatus Thiodiazotropha</taxon>
    </lineage>
</organism>
<feature type="repeat" description="ANK" evidence="3">
    <location>
        <begin position="156"/>
        <end position="188"/>
    </location>
</feature>
<dbReference type="PROSITE" id="PS50297">
    <property type="entry name" value="ANK_REP_REGION"/>
    <property type="match status" value="1"/>
</dbReference>
<proteinExistence type="predicted"/>
<evidence type="ECO:0000256" key="3">
    <source>
        <dbReference type="PROSITE-ProRule" id="PRU00023"/>
    </source>
</evidence>
<dbReference type="InterPro" id="IPR036770">
    <property type="entry name" value="Ankyrin_rpt-contain_sf"/>
</dbReference>
<dbReference type="EMBL" id="LVJZ01000003">
    <property type="protein sequence ID" value="ODB96450.1"/>
    <property type="molecule type" value="Genomic_DNA"/>
</dbReference>